<keyword evidence="6 9" id="KW-0862">Zinc</keyword>
<comment type="cofactor">
    <cofactor evidence="1 9">
        <name>Zn(2+)</name>
        <dbReference type="ChEBI" id="CHEBI:29105"/>
    </cofactor>
</comment>
<dbReference type="PANTHER" id="PTHR18952:SF265">
    <property type="entry name" value="CARBONIC ANHYDRASE"/>
    <property type="match status" value="1"/>
</dbReference>
<comment type="similarity">
    <text evidence="3 9">Belongs to the alpha-carbonic anhydrase family.</text>
</comment>
<dbReference type="InterPro" id="IPR041891">
    <property type="entry name" value="Alpha_CA_prokaryot-like"/>
</dbReference>
<evidence type="ECO:0000256" key="5">
    <source>
        <dbReference type="ARBA" id="ARBA00022723"/>
    </source>
</evidence>
<dbReference type="Proteomes" id="UP001215598">
    <property type="component" value="Unassembled WGS sequence"/>
</dbReference>
<dbReference type="SMART" id="SM01057">
    <property type="entry name" value="Carb_anhydrase"/>
    <property type="match status" value="1"/>
</dbReference>
<evidence type="ECO:0000256" key="7">
    <source>
        <dbReference type="ARBA" id="ARBA00023239"/>
    </source>
</evidence>
<name>A0AAD7MHW0_9AGAR</name>
<evidence type="ECO:0000256" key="3">
    <source>
        <dbReference type="ARBA" id="ARBA00010718"/>
    </source>
</evidence>
<dbReference type="InterPro" id="IPR023561">
    <property type="entry name" value="Carbonic_anhydrase_a-class"/>
</dbReference>
<evidence type="ECO:0000313" key="12">
    <source>
        <dbReference type="Proteomes" id="UP001215598"/>
    </source>
</evidence>
<protein>
    <recommendedName>
        <fullName evidence="4 9">Carbonic anhydrase</fullName>
        <ecNumber evidence="4 9">4.2.1.1</ecNumber>
    </recommendedName>
</protein>
<evidence type="ECO:0000256" key="6">
    <source>
        <dbReference type="ARBA" id="ARBA00022833"/>
    </source>
</evidence>
<evidence type="ECO:0000256" key="1">
    <source>
        <dbReference type="ARBA" id="ARBA00001947"/>
    </source>
</evidence>
<dbReference type="InterPro" id="IPR036398">
    <property type="entry name" value="CA_dom_sf"/>
</dbReference>
<comment type="function">
    <text evidence="2 9">Reversible hydration of carbon dioxide.</text>
</comment>
<dbReference type="InterPro" id="IPR018338">
    <property type="entry name" value="Carbonic_anhydrase_a-class_CS"/>
</dbReference>
<dbReference type="PANTHER" id="PTHR18952">
    <property type="entry name" value="CARBONIC ANHYDRASE"/>
    <property type="match status" value="1"/>
</dbReference>
<keyword evidence="9" id="KW-0732">Signal</keyword>
<dbReference type="EC" id="4.2.1.1" evidence="4 9"/>
<gene>
    <name evidence="11" type="ORF">B0H16DRAFT_1433429</name>
</gene>
<feature type="domain" description="Alpha-carbonic anhydrase" evidence="10">
    <location>
        <begin position="35"/>
        <end position="280"/>
    </location>
</feature>
<reference evidence="11" key="1">
    <citation type="submission" date="2023-03" db="EMBL/GenBank/DDBJ databases">
        <title>Massive genome expansion in bonnet fungi (Mycena s.s.) driven by repeated elements and novel gene families across ecological guilds.</title>
        <authorList>
            <consortium name="Lawrence Berkeley National Laboratory"/>
            <person name="Harder C.B."/>
            <person name="Miyauchi S."/>
            <person name="Viragh M."/>
            <person name="Kuo A."/>
            <person name="Thoen E."/>
            <person name="Andreopoulos B."/>
            <person name="Lu D."/>
            <person name="Skrede I."/>
            <person name="Drula E."/>
            <person name="Henrissat B."/>
            <person name="Morin E."/>
            <person name="Kohler A."/>
            <person name="Barry K."/>
            <person name="LaButti K."/>
            <person name="Morin E."/>
            <person name="Salamov A."/>
            <person name="Lipzen A."/>
            <person name="Mereny Z."/>
            <person name="Hegedus B."/>
            <person name="Baldrian P."/>
            <person name="Stursova M."/>
            <person name="Weitz H."/>
            <person name="Taylor A."/>
            <person name="Grigoriev I.V."/>
            <person name="Nagy L.G."/>
            <person name="Martin F."/>
            <person name="Kauserud H."/>
        </authorList>
    </citation>
    <scope>NUCLEOTIDE SEQUENCE</scope>
    <source>
        <strain evidence="11">CBHHK182m</strain>
    </source>
</reference>
<dbReference type="PROSITE" id="PS00162">
    <property type="entry name" value="ALPHA_CA_1"/>
    <property type="match status" value="1"/>
</dbReference>
<feature type="signal peptide" evidence="9">
    <location>
        <begin position="1"/>
        <end position="16"/>
    </location>
</feature>
<evidence type="ECO:0000259" key="10">
    <source>
        <dbReference type="PROSITE" id="PS51144"/>
    </source>
</evidence>
<proteinExistence type="inferred from homology"/>
<sequence>MLGLIIFFIPVTSVFASCSHGTSLYSRDDGPVPVSTFSYTGTSGPIDWGGLNPANCACDQGKLQSPIDLTAQIPKARLAPSMSIPGVDEAELMNLGSTLEVVLHTGSTTFDGVEYAVKQFHLHTPSEHRIEEEYFPMEMHMVHQAANGSILVIGLLFQMSDTATTGLIMSLTHNLAKVTQPGQSTTTGPLDFNLIATILTRQPVYHYVGSLTTPPCTQGVTFLILANPLPLDVAAYNALKRILKFNSRYTQNTPGKENLLAVANRIAKAQKGARKVYISRIIGT</sequence>
<dbReference type="CDD" id="cd03124">
    <property type="entry name" value="alpha_CA_prokaryotic_like"/>
    <property type="match status" value="1"/>
</dbReference>
<organism evidence="11 12">
    <name type="scientific">Mycena metata</name>
    <dbReference type="NCBI Taxonomy" id="1033252"/>
    <lineage>
        <taxon>Eukaryota</taxon>
        <taxon>Fungi</taxon>
        <taxon>Dikarya</taxon>
        <taxon>Basidiomycota</taxon>
        <taxon>Agaricomycotina</taxon>
        <taxon>Agaricomycetes</taxon>
        <taxon>Agaricomycetidae</taxon>
        <taxon>Agaricales</taxon>
        <taxon>Marasmiineae</taxon>
        <taxon>Mycenaceae</taxon>
        <taxon>Mycena</taxon>
    </lineage>
</organism>
<keyword evidence="7 9" id="KW-0456">Lyase</keyword>
<comment type="caution">
    <text evidence="11">The sequence shown here is derived from an EMBL/GenBank/DDBJ whole genome shotgun (WGS) entry which is preliminary data.</text>
</comment>
<dbReference type="Pfam" id="PF00194">
    <property type="entry name" value="Carb_anhydrase"/>
    <property type="match status" value="1"/>
</dbReference>
<accession>A0AAD7MHW0</accession>
<dbReference type="AlphaFoldDB" id="A0AAD7MHW0"/>
<dbReference type="GO" id="GO:0008270">
    <property type="term" value="F:zinc ion binding"/>
    <property type="evidence" value="ECO:0007669"/>
    <property type="project" value="UniProtKB-UniRule"/>
</dbReference>
<evidence type="ECO:0000256" key="4">
    <source>
        <dbReference type="ARBA" id="ARBA00012925"/>
    </source>
</evidence>
<feature type="chain" id="PRO_5041776976" description="Carbonic anhydrase" evidence="9">
    <location>
        <begin position="17"/>
        <end position="284"/>
    </location>
</feature>
<keyword evidence="5 9" id="KW-0479">Metal-binding</keyword>
<dbReference type="SUPFAM" id="SSF51069">
    <property type="entry name" value="Carbonic anhydrase"/>
    <property type="match status" value="1"/>
</dbReference>
<dbReference type="GO" id="GO:0004089">
    <property type="term" value="F:carbonate dehydratase activity"/>
    <property type="evidence" value="ECO:0007669"/>
    <property type="project" value="UniProtKB-UniRule"/>
</dbReference>
<dbReference type="PROSITE" id="PS51144">
    <property type="entry name" value="ALPHA_CA_2"/>
    <property type="match status" value="1"/>
</dbReference>
<evidence type="ECO:0000256" key="8">
    <source>
        <dbReference type="ARBA" id="ARBA00048348"/>
    </source>
</evidence>
<keyword evidence="12" id="KW-1185">Reference proteome</keyword>
<evidence type="ECO:0000256" key="2">
    <source>
        <dbReference type="ARBA" id="ARBA00002904"/>
    </source>
</evidence>
<dbReference type="Gene3D" id="3.10.200.10">
    <property type="entry name" value="Alpha carbonic anhydrase"/>
    <property type="match status" value="1"/>
</dbReference>
<evidence type="ECO:0000256" key="9">
    <source>
        <dbReference type="RuleBase" id="RU367011"/>
    </source>
</evidence>
<comment type="catalytic activity">
    <reaction evidence="8 9">
        <text>hydrogencarbonate + H(+) = CO2 + H2O</text>
        <dbReference type="Rhea" id="RHEA:10748"/>
        <dbReference type="ChEBI" id="CHEBI:15377"/>
        <dbReference type="ChEBI" id="CHEBI:15378"/>
        <dbReference type="ChEBI" id="CHEBI:16526"/>
        <dbReference type="ChEBI" id="CHEBI:17544"/>
        <dbReference type="EC" id="4.2.1.1"/>
    </reaction>
</comment>
<dbReference type="InterPro" id="IPR001148">
    <property type="entry name" value="CA_dom"/>
</dbReference>
<dbReference type="EMBL" id="JARKIB010000267">
    <property type="protein sequence ID" value="KAJ7718282.1"/>
    <property type="molecule type" value="Genomic_DNA"/>
</dbReference>
<evidence type="ECO:0000313" key="11">
    <source>
        <dbReference type="EMBL" id="KAJ7718282.1"/>
    </source>
</evidence>